<dbReference type="EMBL" id="OW240916">
    <property type="protein sequence ID" value="CAH2293325.1"/>
    <property type="molecule type" value="Genomic_DNA"/>
</dbReference>
<sequence>MAAPGESEALAEPLPHKHGDPTLQPSPQTSALPAPGYPDVSTLATKQDIMDLLNDIKKLLAADVELVRATEEESVPQRKTSQT</sequence>
<dbReference type="AlphaFoldDB" id="A0AAD1W4H6"/>
<feature type="region of interest" description="Disordered" evidence="1">
    <location>
        <begin position="1"/>
        <end position="40"/>
    </location>
</feature>
<evidence type="ECO:0000313" key="2">
    <source>
        <dbReference type="EMBL" id="CAH2293325.1"/>
    </source>
</evidence>
<organism evidence="2 3">
    <name type="scientific">Pelobates cultripes</name>
    <name type="common">Western spadefoot toad</name>
    <dbReference type="NCBI Taxonomy" id="61616"/>
    <lineage>
        <taxon>Eukaryota</taxon>
        <taxon>Metazoa</taxon>
        <taxon>Chordata</taxon>
        <taxon>Craniata</taxon>
        <taxon>Vertebrata</taxon>
        <taxon>Euteleostomi</taxon>
        <taxon>Amphibia</taxon>
        <taxon>Batrachia</taxon>
        <taxon>Anura</taxon>
        <taxon>Pelobatoidea</taxon>
        <taxon>Pelobatidae</taxon>
        <taxon>Pelobates</taxon>
    </lineage>
</organism>
<name>A0AAD1W4H6_PELCU</name>
<gene>
    <name evidence="2" type="ORF">PECUL_23A023073</name>
</gene>
<proteinExistence type="predicted"/>
<evidence type="ECO:0000313" key="3">
    <source>
        <dbReference type="Proteomes" id="UP001295444"/>
    </source>
</evidence>
<dbReference type="Proteomes" id="UP001295444">
    <property type="component" value="Chromosome 05"/>
</dbReference>
<evidence type="ECO:0000256" key="1">
    <source>
        <dbReference type="SAM" id="MobiDB-lite"/>
    </source>
</evidence>
<keyword evidence="3" id="KW-1185">Reference proteome</keyword>
<protein>
    <submittedName>
        <fullName evidence="2">Uncharacterized protein</fullName>
    </submittedName>
</protein>
<accession>A0AAD1W4H6</accession>
<reference evidence="2" key="1">
    <citation type="submission" date="2022-03" db="EMBL/GenBank/DDBJ databases">
        <authorList>
            <person name="Alioto T."/>
            <person name="Alioto T."/>
            <person name="Gomez Garrido J."/>
        </authorList>
    </citation>
    <scope>NUCLEOTIDE SEQUENCE</scope>
</reference>